<dbReference type="Gene3D" id="3.40.50.2000">
    <property type="entry name" value="Glycogen Phosphorylase B"/>
    <property type="match status" value="1"/>
</dbReference>
<accession>A0A6N8IJH8</accession>
<sequence>MIKVCHFSSAHKSTDDRIFLKECKSLAKAGYETYLVAKGESREDGGVRVIGLGEPPRSRRERMTKFAKKAYEVAFGLNADVYHFHDPELLPYGIRLKKLGKKVIFDSHEDVPAQIADKVWIPSAMRFGIAAGYRAYETHAARMFDAVIAATPHIADQFRGRARKVVVVNNYPILDDIVFQTKPFSEREAIVCYTGGISEARGEKVMLKAMDGVEGTLILAGSRSDHTVQESTGGGG</sequence>
<feature type="domain" description="Glycosyltransferase subfamily 4-like N-terminal" evidence="3">
    <location>
        <begin position="23"/>
        <end position="170"/>
    </location>
</feature>
<evidence type="ECO:0000259" key="3">
    <source>
        <dbReference type="Pfam" id="PF13439"/>
    </source>
</evidence>
<evidence type="ECO:0000256" key="1">
    <source>
        <dbReference type="ARBA" id="ARBA00022676"/>
    </source>
</evidence>
<proteinExistence type="predicted"/>
<gene>
    <name evidence="4" type="ORF">GO738_11605</name>
</gene>
<comment type="caution">
    <text evidence="4">The sequence shown here is derived from an EMBL/GenBank/DDBJ whole genome shotgun (WGS) entry which is preliminary data.</text>
</comment>
<dbReference type="AlphaFoldDB" id="A0A6N8IJH8"/>
<dbReference type="Pfam" id="PF13439">
    <property type="entry name" value="Glyco_transf_4"/>
    <property type="match status" value="1"/>
</dbReference>
<keyword evidence="2 4" id="KW-0808">Transferase</keyword>
<protein>
    <submittedName>
        <fullName evidence="4">Glycosyltransferase</fullName>
    </submittedName>
</protein>
<evidence type="ECO:0000313" key="5">
    <source>
        <dbReference type="Proteomes" id="UP000468327"/>
    </source>
</evidence>
<dbReference type="EMBL" id="WPOC01000021">
    <property type="protein sequence ID" value="MVN15975.1"/>
    <property type="molecule type" value="Genomic_DNA"/>
</dbReference>
<evidence type="ECO:0000313" key="4">
    <source>
        <dbReference type="EMBL" id="MVN15975.1"/>
    </source>
</evidence>
<dbReference type="InterPro" id="IPR028098">
    <property type="entry name" value="Glyco_trans_4-like_N"/>
</dbReference>
<dbReference type="GO" id="GO:0016757">
    <property type="term" value="F:glycosyltransferase activity"/>
    <property type="evidence" value="ECO:0007669"/>
    <property type="project" value="UniProtKB-KW"/>
</dbReference>
<dbReference type="RefSeq" id="WP_157009647.1">
    <property type="nucleotide sequence ID" value="NZ_WPOC01000021.1"/>
</dbReference>
<keyword evidence="1" id="KW-0328">Glycosyltransferase</keyword>
<name>A0A6N8IJH8_9ACTN</name>
<keyword evidence="5" id="KW-1185">Reference proteome</keyword>
<reference evidence="4 5" key="1">
    <citation type="submission" date="2019-11" db="EMBL/GenBank/DDBJ databases">
        <title>Whole genome shotgun sequencing (WGS) data from Adlercreutzia equolifaciens ResAG-91, Eggerthella lenta MRI-F36, MRI-F37, MRI-F40, ResAG-49, ResAG-88, ResAG-121, ResAG-145, and Gordonibacter sp. ResAG-5, ResAG-26, ResAG-43, ResAG-50, ResAG-59.</title>
        <authorList>
            <person name="Stoll D.A."/>
            <person name="Danylec N."/>
            <person name="Franz C.M.A.P."/>
            <person name="Huch M."/>
        </authorList>
    </citation>
    <scope>NUCLEOTIDE SEQUENCE [LARGE SCALE GENOMIC DNA]</scope>
    <source>
        <strain evidence="4 5">ResAG-59</strain>
    </source>
</reference>
<organism evidence="4 5">
    <name type="scientific">Gordonibacter urolithinfaciens</name>
    <dbReference type="NCBI Taxonomy" id="1335613"/>
    <lineage>
        <taxon>Bacteria</taxon>
        <taxon>Bacillati</taxon>
        <taxon>Actinomycetota</taxon>
        <taxon>Coriobacteriia</taxon>
        <taxon>Eggerthellales</taxon>
        <taxon>Eggerthellaceae</taxon>
        <taxon>Gordonibacter</taxon>
    </lineage>
</organism>
<evidence type="ECO:0000256" key="2">
    <source>
        <dbReference type="ARBA" id="ARBA00022679"/>
    </source>
</evidence>
<dbReference type="Proteomes" id="UP000468327">
    <property type="component" value="Unassembled WGS sequence"/>
</dbReference>
<dbReference type="SUPFAM" id="SSF53756">
    <property type="entry name" value="UDP-Glycosyltransferase/glycogen phosphorylase"/>
    <property type="match status" value="1"/>
</dbReference>